<dbReference type="GO" id="GO:0009507">
    <property type="term" value="C:chloroplast"/>
    <property type="evidence" value="ECO:0007669"/>
    <property type="project" value="TreeGrafter"/>
</dbReference>
<gene>
    <name evidence="3" type="ORF">RIF29_29215</name>
</gene>
<evidence type="ECO:0000256" key="1">
    <source>
        <dbReference type="ARBA" id="ARBA00007637"/>
    </source>
</evidence>
<dbReference type="SUPFAM" id="SSF51735">
    <property type="entry name" value="NAD(P)-binding Rossmann-fold domains"/>
    <property type="match status" value="1"/>
</dbReference>
<dbReference type="AlphaFoldDB" id="A0AAN9EJC8"/>
<dbReference type="CDD" id="cd05243">
    <property type="entry name" value="SDR_a5"/>
    <property type="match status" value="1"/>
</dbReference>
<dbReference type="PANTHER" id="PTHR14194">
    <property type="entry name" value="NITROGEN METABOLIC REGULATION PROTEIN NMR-RELATED"/>
    <property type="match status" value="1"/>
</dbReference>
<dbReference type="GO" id="GO:0016491">
    <property type="term" value="F:oxidoreductase activity"/>
    <property type="evidence" value="ECO:0007669"/>
    <property type="project" value="InterPro"/>
</dbReference>
<dbReference type="InterPro" id="IPR016040">
    <property type="entry name" value="NAD(P)-bd_dom"/>
</dbReference>
<evidence type="ECO:0000313" key="3">
    <source>
        <dbReference type="EMBL" id="KAK7255795.1"/>
    </source>
</evidence>
<organism evidence="3 4">
    <name type="scientific">Crotalaria pallida</name>
    <name type="common">Smooth rattlebox</name>
    <name type="synonym">Crotalaria striata</name>
    <dbReference type="NCBI Taxonomy" id="3830"/>
    <lineage>
        <taxon>Eukaryota</taxon>
        <taxon>Viridiplantae</taxon>
        <taxon>Streptophyta</taxon>
        <taxon>Embryophyta</taxon>
        <taxon>Tracheophyta</taxon>
        <taxon>Spermatophyta</taxon>
        <taxon>Magnoliopsida</taxon>
        <taxon>eudicotyledons</taxon>
        <taxon>Gunneridae</taxon>
        <taxon>Pentapetalae</taxon>
        <taxon>rosids</taxon>
        <taxon>fabids</taxon>
        <taxon>Fabales</taxon>
        <taxon>Fabaceae</taxon>
        <taxon>Papilionoideae</taxon>
        <taxon>50 kb inversion clade</taxon>
        <taxon>genistoids sensu lato</taxon>
        <taxon>core genistoids</taxon>
        <taxon>Crotalarieae</taxon>
        <taxon>Crotalaria</taxon>
    </lineage>
</organism>
<dbReference type="FunFam" id="3.40.50.720:FF:000253">
    <property type="entry name" value="Uncharacterized protein At5g02240"/>
    <property type="match status" value="1"/>
</dbReference>
<reference evidence="3 4" key="1">
    <citation type="submission" date="2024-01" db="EMBL/GenBank/DDBJ databases">
        <title>The genomes of 5 underutilized Papilionoideae crops provide insights into root nodulation and disease resistanc.</title>
        <authorList>
            <person name="Yuan L."/>
        </authorList>
    </citation>
    <scope>NUCLEOTIDE SEQUENCE [LARGE SCALE GENOMIC DNA]</scope>
    <source>
        <strain evidence="3">ZHUSHIDOU_FW_LH</strain>
        <tissue evidence="3">Leaf</tissue>
    </source>
</reference>
<name>A0AAN9EJC8_CROPI</name>
<dbReference type="PANTHER" id="PTHR14194:SF86">
    <property type="entry name" value="OS05G0110300 PROTEIN"/>
    <property type="match status" value="1"/>
</dbReference>
<feature type="domain" description="NAD(P)-binding" evidence="2">
    <location>
        <begin position="85"/>
        <end position="291"/>
    </location>
</feature>
<dbReference type="Gene3D" id="3.40.50.720">
    <property type="entry name" value="NAD(P)-binding Rossmann-like Domain"/>
    <property type="match status" value="1"/>
</dbReference>
<protein>
    <recommendedName>
        <fullName evidence="2">NAD(P)-binding domain-containing protein</fullName>
    </recommendedName>
</protein>
<evidence type="ECO:0000313" key="4">
    <source>
        <dbReference type="Proteomes" id="UP001372338"/>
    </source>
</evidence>
<dbReference type="Pfam" id="PF13460">
    <property type="entry name" value="NAD_binding_10"/>
    <property type="match status" value="1"/>
</dbReference>
<comment type="caution">
    <text evidence="3">The sequence shown here is derived from an EMBL/GenBank/DDBJ whole genome shotgun (WGS) entry which is preliminary data.</text>
</comment>
<proteinExistence type="inferred from homology"/>
<dbReference type="InterPro" id="IPR044163">
    <property type="entry name" value="SARED1-like"/>
</dbReference>
<sequence>MNMATRVPFISATIPSPNQSHKYSCWVSSSSLRLHTLHSSSTSNSSLSLLSLSSRRIKINHTRLIRTSVVAMAAESSKSTVLVTGAGGRTGQIVYKKLKERPDEYVARGLVRTEESKQKIGAADDVFVGDIRDAESFVPAIQGIDALIILTSAVPQMKPGFDPTTGQRPEFYFEDGLYPEQVDWIGQKNQIDAAKAAGVKQIVLVGSMGGTQLDNPLNSLGNGNILVWKRKAEQYLADSGIPYTIIRAGGLQDKEGGVRELLVGKDDELLQTETRTIARPDVAEVCIQALNFEEAKFKAFDLASKPEGKGSPTKDFKALFSQITTRF</sequence>
<dbReference type="EMBL" id="JAYWIO010000006">
    <property type="protein sequence ID" value="KAK7255795.1"/>
    <property type="molecule type" value="Genomic_DNA"/>
</dbReference>
<keyword evidence="4" id="KW-1185">Reference proteome</keyword>
<accession>A0AAN9EJC8</accession>
<evidence type="ECO:0000259" key="2">
    <source>
        <dbReference type="Pfam" id="PF13460"/>
    </source>
</evidence>
<dbReference type="InterPro" id="IPR036291">
    <property type="entry name" value="NAD(P)-bd_dom_sf"/>
</dbReference>
<comment type="similarity">
    <text evidence="1">Belongs to the NAD(P)-dependent epimerase/dehydratase family.</text>
</comment>
<dbReference type="Proteomes" id="UP001372338">
    <property type="component" value="Unassembled WGS sequence"/>
</dbReference>